<dbReference type="AlphaFoldDB" id="A0A5D2ETW1"/>
<keyword evidence="2" id="KW-1185">Reference proteome</keyword>
<reference evidence="1 2" key="1">
    <citation type="submission" date="2019-06" db="EMBL/GenBank/DDBJ databases">
        <title>WGS assembly of Gossypium darwinii.</title>
        <authorList>
            <person name="Chen Z.J."/>
            <person name="Sreedasyam A."/>
            <person name="Ando A."/>
            <person name="Song Q."/>
            <person name="De L."/>
            <person name="Hulse-Kemp A."/>
            <person name="Ding M."/>
            <person name="Ye W."/>
            <person name="Kirkbride R."/>
            <person name="Jenkins J."/>
            <person name="Plott C."/>
            <person name="Lovell J."/>
            <person name="Lin Y.-M."/>
            <person name="Vaughn R."/>
            <person name="Liu B."/>
            <person name="Li W."/>
            <person name="Simpson S."/>
            <person name="Scheffler B."/>
            <person name="Saski C."/>
            <person name="Grover C."/>
            <person name="Hu G."/>
            <person name="Conover J."/>
            <person name="Carlson J."/>
            <person name="Shu S."/>
            <person name="Boston L."/>
            <person name="Williams M."/>
            <person name="Peterson D."/>
            <person name="Mcgee K."/>
            <person name="Jones D."/>
            <person name="Wendel J."/>
            <person name="Stelly D."/>
            <person name="Grimwood J."/>
            <person name="Schmutz J."/>
        </authorList>
    </citation>
    <scope>NUCLEOTIDE SEQUENCE [LARGE SCALE GENOMIC DNA]</scope>
    <source>
        <strain evidence="1">1808015.09</strain>
    </source>
</reference>
<evidence type="ECO:0000313" key="2">
    <source>
        <dbReference type="Proteomes" id="UP000323506"/>
    </source>
</evidence>
<accession>A0A5D2ETW1</accession>
<protein>
    <submittedName>
        <fullName evidence="1">Uncharacterized protein</fullName>
    </submittedName>
</protein>
<name>A0A5D2ETW1_GOSDA</name>
<proteinExistence type="predicted"/>
<gene>
    <name evidence="1" type="ORF">ES288_A11G378800v1</name>
</gene>
<sequence length="48" mass="5229">MVLSILEEPFILGISFDSISTKQREEIYGLFAQCGSRAAADKARPLVG</sequence>
<dbReference type="Proteomes" id="UP000323506">
    <property type="component" value="Chromosome A11"/>
</dbReference>
<dbReference type="EMBL" id="CM017698">
    <property type="protein sequence ID" value="TYG96765.1"/>
    <property type="molecule type" value="Genomic_DNA"/>
</dbReference>
<evidence type="ECO:0000313" key="1">
    <source>
        <dbReference type="EMBL" id="TYG96765.1"/>
    </source>
</evidence>
<organism evidence="1 2">
    <name type="scientific">Gossypium darwinii</name>
    <name type="common">Darwin's cotton</name>
    <name type="synonym">Gossypium barbadense var. darwinii</name>
    <dbReference type="NCBI Taxonomy" id="34276"/>
    <lineage>
        <taxon>Eukaryota</taxon>
        <taxon>Viridiplantae</taxon>
        <taxon>Streptophyta</taxon>
        <taxon>Embryophyta</taxon>
        <taxon>Tracheophyta</taxon>
        <taxon>Spermatophyta</taxon>
        <taxon>Magnoliopsida</taxon>
        <taxon>eudicotyledons</taxon>
        <taxon>Gunneridae</taxon>
        <taxon>Pentapetalae</taxon>
        <taxon>rosids</taxon>
        <taxon>malvids</taxon>
        <taxon>Malvales</taxon>
        <taxon>Malvaceae</taxon>
        <taxon>Malvoideae</taxon>
        <taxon>Gossypium</taxon>
    </lineage>
</organism>